<dbReference type="InterPro" id="IPR027417">
    <property type="entry name" value="P-loop_NTPase"/>
</dbReference>
<dbReference type="InterPro" id="IPR011704">
    <property type="entry name" value="ATPase_dyneun-rel_AAA"/>
</dbReference>
<organism evidence="5">
    <name type="scientific">hydrocarbon metagenome</name>
    <dbReference type="NCBI Taxonomy" id="938273"/>
    <lineage>
        <taxon>unclassified sequences</taxon>
        <taxon>metagenomes</taxon>
        <taxon>ecological metagenomes</taxon>
    </lineage>
</organism>
<comment type="caution">
    <text evidence="5">The sequence shown here is derived from an EMBL/GenBank/DDBJ whole genome shotgun (WGS) entry which is preliminary data.</text>
</comment>
<evidence type="ECO:0000259" key="4">
    <source>
        <dbReference type="SMART" id="SM00382"/>
    </source>
</evidence>
<proteinExistence type="inferred from homology"/>
<evidence type="ECO:0000256" key="1">
    <source>
        <dbReference type="ARBA" id="ARBA00009417"/>
    </source>
</evidence>
<reference evidence="5" key="1">
    <citation type="journal article" date="2015" name="Proc. Natl. Acad. Sci. U.S.A.">
        <title>Networks of energetic and metabolic interactions define dynamics in microbial communities.</title>
        <authorList>
            <person name="Embree M."/>
            <person name="Liu J.K."/>
            <person name="Al-Bassam M.M."/>
            <person name="Zengler K."/>
        </authorList>
    </citation>
    <scope>NUCLEOTIDE SEQUENCE</scope>
</reference>
<dbReference type="Pfam" id="PF07728">
    <property type="entry name" value="AAA_5"/>
    <property type="match status" value="1"/>
</dbReference>
<accession>A0A0W8FMV6</accession>
<evidence type="ECO:0000256" key="2">
    <source>
        <dbReference type="ARBA" id="ARBA00022741"/>
    </source>
</evidence>
<dbReference type="Gene3D" id="3.40.50.300">
    <property type="entry name" value="P-loop containing nucleotide triphosphate hydrolases"/>
    <property type="match status" value="1"/>
</dbReference>
<evidence type="ECO:0000256" key="3">
    <source>
        <dbReference type="ARBA" id="ARBA00022840"/>
    </source>
</evidence>
<keyword evidence="2" id="KW-0547">Nucleotide-binding</keyword>
<dbReference type="PANTHER" id="PTHR42759:SF1">
    <property type="entry name" value="MAGNESIUM-CHELATASE SUBUNIT CHLD"/>
    <property type="match status" value="1"/>
</dbReference>
<dbReference type="Pfam" id="PF08406">
    <property type="entry name" value="CbbQ_C"/>
    <property type="match status" value="1"/>
</dbReference>
<dbReference type="EMBL" id="LNQE01000975">
    <property type="protein sequence ID" value="KUG22293.1"/>
    <property type="molecule type" value="Genomic_DNA"/>
</dbReference>
<name>A0A0W8FMV6_9ZZZZ</name>
<dbReference type="SMART" id="SM00382">
    <property type="entry name" value="AAA"/>
    <property type="match status" value="1"/>
</dbReference>
<gene>
    <name evidence="5" type="ORF">ASZ90_007926</name>
</gene>
<dbReference type="PANTHER" id="PTHR42759">
    <property type="entry name" value="MOXR FAMILY PROTEIN"/>
    <property type="match status" value="1"/>
</dbReference>
<dbReference type="GO" id="GO:0016887">
    <property type="term" value="F:ATP hydrolysis activity"/>
    <property type="evidence" value="ECO:0007669"/>
    <property type="project" value="InterPro"/>
</dbReference>
<dbReference type="GO" id="GO:0005524">
    <property type="term" value="F:ATP binding"/>
    <property type="evidence" value="ECO:0007669"/>
    <property type="project" value="UniProtKB-KW"/>
</dbReference>
<dbReference type="AlphaFoldDB" id="A0A0W8FMV6"/>
<keyword evidence="3" id="KW-0067">ATP-binding</keyword>
<sequence>MVDISKQLKVPPLDPYFFIQEEDKINMDRLEKLSEKHPINVLVTGNQGCGKSSLVRQFASYYKRPMVTFQVGLLLEAGQLFGQQRLKEGETFYQSFLFSNVIRVPGCVIHLEEINRSENPHALNELFSVLSEDRSIWIDEFGLIEVAPRVIFFATMNEGAEFSGTDELDAALKDRFYRVRLEYPPLSVEKEILVLKTGISSSVADEILNIVNKLRHNKQAPVDVSIRHSLMIAELSAMGAPLREAIIYSLQISMNILESLLLSIHVETGDMKEELSHYERYIPPGYVPPQGG</sequence>
<feature type="domain" description="AAA+ ATPase" evidence="4">
    <location>
        <begin position="37"/>
        <end position="186"/>
    </location>
</feature>
<dbReference type="InterPro" id="IPR003593">
    <property type="entry name" value="AAA+_ATPase"/>
</dbReference>
<dbReference type="InterPro" id="IPR013615">
    <property type="entry name" value="CbbQ_C"/>
</dbReference>
<protein>
    <submittedName>
        <fullName evidence="5">Nitric oxide reductase activation protein norq</fullName>
    </submittedName>
</protein>
<comment type="similarity">
    <text evidence="1">Belongs to the CbbQ/NirQ/NorQ/GpvN family.</text>
</comment>
<dbReference type="InterPro" id="IPR050764">
    <property type="entry name" value="CbbQ/NirQ/NorQ/GpvN"/>
</dbReference>
<evidence type="ECO:0000313" key="5">
    <source>
        <dbReference type="EMBL" id="KUG22293.1"/>
    </source>
</evidence>
<dbReference type="SUPFAM" id="SSF52540">
    <property type="entry name" value="P-loop containing nucleoside triphosphate hydrolases"/>
    <property type="match status" value="1"/>
</dbReference>